<protein>
    <submittedName>
        <fullName evidence="1">Uncharacterized protein</fullName>
    </submittedName>
</protein>
<dbReference type="AlphaFoldDB" id="Q47ZY7"/>
<dbReference type="KEGG" id="cps:CPS_2932"/>
<evidence type="ECO:0000313" key="1">
    <source>
        <dbReference type="EMBL" id="AAZ24864.1"/>
    </source>
</evidence>
<name>Q47ZY7_COLP3</name>
<gene>
    <name evidence="1" type="ordered locus">CPS_2932</name>
</gene>
<dbReference type="Proteomes" id="UP000000547">
    <property type="component" value="Chromosome"/>
</dbReference>
<reference evidence="1" key="1">
    <citation type="journal article" date="2005" name="Proc. Natl. Acad. Sci. U.S.A.">
        <title>The psychrophilic lifestyle as revealed by the genome sequence of Colwellia psychrerythraea 34H through genomic and proteomic analyses.</title>
        <authorList>
            <person name="Methe B.A."/>
            <person name="Nelson K.E."/>
            <person name="Deming J.W."/>
            <person name="Momen B."/>
            <person name="Melamud E."/>
            <person name="Zhang X."/>
            <person name="Moult J."/>
            <person name="Madupu R."/>
            <person name="Nelson W.C."/>
            <person name="Dodson R.J."/>
            <person name="Brinkac L.M."/>
            <person name="Daugherty S.C."/>
            <person name="Durkin A.S."/>
            <person name="DeBoy R.T."/>
            <person name="Kolonay J.F."/>
            <person name="Sullivan S.A."/>
            <person name="Zhou L."/>
            <person name="Davidsen T.M."/>
            <person name="Wu M."/>
            <person name="Huston A.L."/>
            <person name="Lewis M."/>
            <person name="Weaver B."/>
            <person name="Weidman J.F."/>
            <person name="Khouri H."/>
            <person name="Utterback T.R."/>
            <person name="Feldblyum T.V."/>
            <person name="Fraser C.M."/>
        </authorList>
    </citation>
    <scope>NUCLEOTIDE SEQUENCE [LARGE SCALE GENOMIC DNA]</scope>
    <source>
        <strain evidence="1">34H</strain>
    </source>
</reference>
<accession>Q47ZY7</accession>
<organism evidence="1 2">
    <name type="scientific">Colwellia psychrerythraea (strain 34H / ATCC BAA-681)</name>
    <name type="common">Vibrio psychroerythus</name>
    <dbReference type="NCBI Taxonomy" id="167879"/>
    <lineage>
        <taxon>Bacteria</taxon>
        <taxon>Pseudomonadati</taxon>
        <taxon>Pseudomonadota</taxon>
        <taxon>Gammaproteobacteria</taxon>
        <taxon>Alteromonadales</taxon>
        <taxon>Colwelliaceae</taxon>
        <taxon>Colwellia</taxon>
    </lineage>
</organism>
<dbReference type="RefSeq" id="WP_011043724.1">
    <property type="nucleotide sequence ID" value="NC_003910.7"/>
</dbReference>
<proteinExistence type="predicted"/>
<evidence type="ECO:0000313" key="2">
    <source>
        <dbReference type="Proteomes" id="UP000000547"/>
    </source>
</evidence>
<dbReference type="EMBL" id="CP000083">
    <property type="protein sequence ID" value="AAZ24864.1"/>
    <property type="molecule type" value="Genomic_DNA"/>
</dbReference>
<sequence>MNSEQKKVLVKVILTLQSDHHGCKEEAINMAKEALGIEVEHNSIREMINVVSEEQIDKYMALI</sequence>
<dbReference type="HOGENOM" id="CLU_2878118_0_0_6"/>
<dbReference type="STRING" id="167879.CPS_2932"/>